<dbReference type="EMBL" id="JBFOLJ010000010">
    <property type="protein sequence ID" value="KAL2500942.1"/>
    <property type="molecule type" value="Genomic_DNA"/>
</dbReference>
<name>A0ABD1SJP4_9LAMI</name>
<dbReference type="Proteomes" id="UP001604277">
    <property type="component" value="Unassembled WGS sequence"/>
</dbReference>
<reference evidence="3" key="1">
    <citation type="submission" date="2024-07" db="EMBL/GenBank/DDBJ databases">
        <title>Two chromosome-level genome assemblies of Korean endemic species Abeliophyllum distichum and Forsythia ovata (Oleaceae).</title>
        <authorList>
            <person name="Jang H."/>
        </authorList>
    </citation>
    <scope>NUCLEOTIDE SEQUENCE [LARGE SCALE GENOMIC DNA]</scope>
</reference>
<evidence type="ECO:0000313" key="2">
    <source>
        <dbReference type="EMBL" id="KAL2500942.1"/>
    </source>
</evidence>
<gene>
    <name evidence="2" type="ORF">Fot_34790</name>
</gene>
<dbReference type="AlphaFoldDB" id="A0ABD1SJP4"/>
<organism evidence="2 3">
    <name type="scientific">Forsythia ovata</name>
    <dbReference type="NCBI Taxonomy" id="205694"/>
    <lineage>
        <taxon>Eukaryota</taxon>
        <taxon>Viridiplantae</taxon>
        <taxon>Streptophyta</taxon>
        <taxon>Embryophyta</taxon>
        <taxon>Tracheophyta</taxon>
        <taxon>Spermatophyta</taxon>
        <taxon>Magnoliopsida</taxon>
        <taxon>eudicotyledons</taxon>
        <taxon>Gunneridae</taxon>
        <taxon>Pentapetalae</taxon>
        <taxon>asterids</taxon>
        <taxon>lamiids</taxon>
        <taxon>Lamiales</taxon>
        <taxon>Oleaceae</taxon>
        <taxon>Forsythieae</taxon>
        <taxon>Forsythia</taxon>
    </lineage>
</organism>
<proteinExistence type="predicted"/>
<protein>
    <submittedName>
        <fullName evidence="2">Uncharacterized protein</fullName>
    </submittedName>
</protein>
<feature type="region of interest" description="Disordered" evidence="1">
    <location>
        <begin position="88"/>
        <end position="126"/>
    </location>
</feature>
<accession>A0ABD1SJP4</accession>
<comment type="caution">
    <text evidence="2">The sequence shown here is derived from an EMBL/GenBank/DDBJ whole genome shotgun (WGS) entry which is preliminary data.</text>
</comment>
<evidence type="ECO:0000313" key="3">
    <source>
        <dbReference type="Proteomes" id="UP001604277"/>
    </source>
</evidence>
<sequence length="126" mass="13777">MNRPTFVVADNTYKRTTILIQNRTEAVNCGLVVGNGSRQIPAVGGYRAENAGNLGNSRARRWEQTGGDHFRRWAEHAVTINLGQMRQDCGVSRSSPHRPVVNSGGGIQHGSEYGWVREQRSGGSAD</sequence>
<evidence type="ECO:0000256" key="1">
    <source>
        <dbReference type="SAM" id="MobiDB-lite"/>
    </source>
</evidence>
<keyword evidence="3" id="KW-1185">Reference proteome</keyword>